<organism evidence="1 2">
    <name type="scientific">Xenorhabdus bovienii</name>
    <name type="common">Xenorhabdus nematophila subsp. bovienii</name>
    <dbReference type="NCBI Taxonomy" id="40576"/>
    <lineage>
        <taxon>Bacteria</taxon>
        <taxon>Pseudomonadati</taxon>
        <taxon>Pseudomonadota</taxon>
        <taxon>Gammaproteobacteria</taxon>
        <taxon>Enterobacterales</taxon>
        <taxon>Morganellaceae</taxon>
        <taxon>Xenorhabdus</taxon>
    </lineage>
</organism>
<accession>A0AAJ1J5H7</accession>
<reference evidence="1" key="2">
    <citation type="journal article" date="2022" name="J. Evol. Biol.">
        <title>Pre- and post-association barriers to host switching in sympatric mutualists.</title>
        <authorList>
            <person name="Dinges Z.M."/>
            <person name="Phillips R.K."/>
            <person name="Lively C.M."/>
            <person name="Bashey F."/>
        </authorList>
    </citation>
    <scope>NUCLEOTIDE SEQUENCE</scope>
    <source>
        <strain evidence="1">MC_266_E_2016</strain>
    </source>
</reference>
<proteinExistence type="predicted"/>
<sequence>MADTQSNQTRPKFTCLNALSNQRLMHPQRLIIILAGISFLRSVSRQEVRRG</sequence>
<dbReference type="AlphaFoldDB" id="A0AAJ1J5H7"/>
<comment type="caution">
    <text evidence="1">The sequence shown here is derived from an EMBL/GenBank/DDBJ whole genome shotgun (WGS) entry which is preliminary data.</text>
</comment>
<evidence type="ECO:0000313" key="1">
    <source>
        <dbReference type="EMBL" id="MDE1477614.1"/>
    </source>
</evidence>
<dbReference type="RefSeq" id="WP_274711853.1">
    <property type="nucleotide sequence ID" value="NZ_JAILSO010000011.1"/>
</dbReference>
<name>A0AAJ1J5H7_XENBV</name>
<gene>
    <name evidence="1" type="ORF">KKJ01_05000</name>
</gene>
<evidence type="ECO:0000313" key="2">
    <source>
        <dbReference type="Proteomes" id="UP001222434"/>
    </source>
</evidence>
<dbReference type="EMBL" id="JAILSO010000011">
    <property type="protein sequence ID" value="MDE1477614.1"/>
    <property type="molecule type" value="Genomic_DNA"/>
</dbReference>
<dbReference type="Proteomes" id="UP001222434">
    <property type="component" value="Unassembled WGS sequence"/>
</dbReference>
<protein>
    <submittedName>
        <fullName evidence="1">Uncharacterized protein</fullName>
    </submittedName>
</protein>
<reference evidence="1" key="1">
    <citation type="submission" date="2021-08" db="EMBL/GenBank/DDBJ databases">
        <authorList>
            <person name="Papudeshi B."/>
            <person name="Bashey-Visser F."/>
        </authorList>
    </citation>
    <scope>NUCLEOTIDE SEQUENCE</scope>
    <source>
        <strain evidence="1">MC_266_E_2016</strain>
    </source>
</reference>